<protein>
    <submittedName>
        <fullName evidence="1">Uncharacterized protein</fullName>
    </submittedName>
</protein>
<dbReference type="Proteomes" id="UP001596512">
    <property type="component" value="Unassembled WGS sequence"/>
</dbReference>
<evidence type="ECO:0000313" key="1">
    <source>
        <dbReference type="EMBL" id="MFC7617108.1"/>
    </source>
</evidence>
<dbReference type="EMBL" id="JBHTEY010000004">
    <property type="protein sequence ID" value="MFC7617108.1"/>
    <property type="molecule type" value="Genomic_DNA"/>
</dbReference>
<comment type="caution">
    <text evidence="1">The sequence shown here is derived from an EMBL/GenBank/DDBJ whole genome shotgun (WGS) entry which is preliminary data.</text>
</comment>
<proteinExistence type="predicted"/>
<name>A0ABW2TV64_9PSEU</name>
<keyword evidence="2" id="KW-1185">Reference proteome</keyword>
<reference evidence="2" key="1">
    <citation type="journal article" date="2019" name="Int. J. Syst. Evol. Microbiol.">
        <title>The Global Catalogue of Microorganisms (GCM) 10K type strain sequencing project: providing services to taxonomists for standard genome sequencing and annotation.</title>
        <authorList>
            <consortium name="The Broad Institute Genomics Platform"/>
            <consortium name="The Broad Institute Genome Sequencing Center for Infectious Disease"/>
            <person name="Wu L."/>
            <person name="Ma J."/>
        </authorList>
    </citation>
    <scope>NUCLEOTIDE SEQUENCE [LARGE SCALE GENOMIC DNA]</scope>
    <source>
        <strain evidence="2">JCM 17695</strain>
    </source>
</reference>
<evidence type="ECO:0000313" key="2">
    <source>
        <dbReference type="Proteomes" id="UP001596512"/>
    </source>
</evidence>
<gene>
    <name evidence="1" type="ORF">ACFQV2_30470</name>
</gene>
<accession>A0ABW2TV64</accession>
<sequence length="46" mass="4792">MGDVEDAVALAAAAQRLRALVAVHVDPALLHSFDTDPDDPQVRGAP</sequence>
<organism evidence="1 2">
    <name type="scientific">Actinokineospora soli</name>
    <dbReference type="NCBI Taxonomy" id="1048753"/>
    <lineage>
        <taxon>Bacteria</taxon>
        <taxon>Bacillati</taxon>
        <taxon>Actinomycetota</taxon>
        <taxon>Actinomycetes</taxon>
        <taxon>Pseudonocardiales</taxon>
        <taxon>Pseudonocardiaceae</taxon>
        <taxon>Actinokineospora</taxon>
    </lineage>
</organism>